<dbReference type="Pfam" id="PF03704">
    <property type="entry name" value="BTAD"/>
    <property type="match status" value="1"/>
</dbReference>
<dbReference type="PROSITE" id="PS50005">
    <property type="entry name" value="TPR"/>
    <property type="match status" value="2"/>
</dbReference>
<evidence type="ECO:0000313" key="3">
    <source>
        <dbReference type="EMBL" id="NGO50723.1"/>
    </source>
</evidence>
<proteinExistence type="predicted"/>
<dbReference type="PANTHER" id="PTHR35807">
    <property type="entry name" value="TRANSCRIPTIONAL REGULATOR REDD-RELATED"/>
    <property type="match status" value="1"/>
</dbReference>
<dbReference type="InterPro" id="IPR051677">
    <property type="entry name" value="AfsR-DnrI-RedD_regulator"/>
</dbReference>
<gene>
    <name evidence="3" type="ORF">G6N73_05950</name>
</gene>
<organism evidence="3 4">
    <name type="scientific">Allomesorhizobium camelthorni</name>
    <dbReference type="NCBI Taxonomy" id="475069"/>
    <lineage>
        <taxon>Bacteria</taxon>
        <taxon>Pseudomonadati</taxon>
        <taxon>Pseudomonadota</taxon>
        <taxon>Alphaproteobacteria</taxon>
        <taxon>Hyphomicrobiales</taxon>
        <taxon>Phyllobacteriaceae</taxon>
        <taxon>Allomesorhizobium</taxon>
    </lineage>
</organism>
<dbReference type="AlphaFoldDB" id="A0A6G4W921"/>
<dbReference type="GO" id="GO:0006355">
    <property type="term" value="P:regulation of DNA-templated transcription"/>
    <property type="evidence" value="ECO:0007669"/>
    <property type="project" value="InterPro"/>
</dbReference>
<dbReference type="InterPro" id="IPR016032">
    <property type="entry name" value="Sig_transdc_resp-reg_C-effctor"/>
</dbReference>
<comment type="caution">
    <text evidence="3">The sequence shown here is derived from an EMBL/GenBank/DDBJ whole genome shotgun (WGS) entry which is preliminary data.</text>
</comment>
<dbReference type="InterPro" id="IPR019734">
    <property type="entry name" value="TPR_rpt"/>
</dbReference>
<dbReference type="Pfam" id="PF13432">
    <property type="entry name" value="TPR_16"/>
    <property type="match status" value="1"/>
</dbReference>
<keyword evidence="1" id="KW-0802">TPR repeat</keyword>
<evidence type="ECO:0000256" key="1">
    <source>
        <dbReference type="PROSITE-ProRule" id="PRU00339"/>
    </source>
</evidence>
<dbReference type="RefSeq" id="WP_165024691.1">
    <property type="nucleotide sequence ID" value="NZ_JAAKZF010000004.1"/>
</dbReference>
<dbReference type="InterPro" id="IPR005158">
    <property type="entry name" value="BTAD"/>
</dbReference>
<dbReference type="EMBL" id="JAAKZF010000004">
    <property type="protein sequence ID" value="NGO50723.1"/>
    <property type="molecule type" value="Genomic_DNA"/>
</dbReference>
<dbReference type="Gene3D" id="1.25.40.10">
    <property type="entry name" value="Tetratricopeptide repeat domain"/>
    <property type="match status" value="2"/>
</dbReference>
<evidence type="ECO:0000313" key="4">
    <source>
        <dbReference type="Proteomes" id="UP001642900"/>
    </source>
</evidence>
<feature type="repeat" description="TPR" evidence="1">
    <location>
        <begin position="502"/>
        <end position="535"/>
    </location>
</feature>
<protein>
    <submittedName>
        <fullName evidence="3">Tetratricopeptide repeat protein</fullName>
    </submittedName>
</protein>
<dbReference type="SMART" id="SM00028">
    <property type="entry name" value="TPR"/>
    <property type="match status" value="3"/>
</dbReference>
<dbReference type="SMART" id="SM01043">
    <property type="entry name" value="BTAD"/>
    <property type="match status" value="1"/>
</dbReference>
<dbReference type="GO" id="GO:0003677">
    <property type="term" value="F:DNA binding"/>
    <property type="evidence" value="ECO:0007669"/>
    <property type="project" value="InterPro"/>
</dbReference>
<evidence type="ECO:0000259" key="2">
    <source>
        <dbReference type="SMART" id="SM01043"/>
    </source>
</evidence>
<dbReference type="InterPro" id="IPR036388">
    <property type="entry name" value="WH-like_DNA-bd_sf"/>
</dbReference>
<dbReference type="SUPFAM" id="SSF46894">
    <property type="entry name" value="C-terminal effector domain of the bipartite response regulators"/>
    <property type="match status" value="1"/>
</dbReference>
<accession>A0A6G4W921</accession>
<keyword evidence="4" id="KW-1185">Reference proteome</keyword>
<dbReference type="NCBIfam" id="NF047558">
    <property type="entry name" value="TPR_END_plus"/>
    <property type="match status" value="1"/>
</dbReference>
<name>A0A6G4W921_9HYPH</name>
<dbReference type="Gene3D" id="1.10.10.10">
    <property type="entry name" value="Winged helix-like DNA-binding domain superfamily/Winged helix DNA-binding domain"/>
    <property type="match status" value="1"/>
</dbReference>
<dbReference type="InterPro" id="IPR011990">
    <property type="entry name" value="TPR-like_helical_dom_sf"/>
</dbReference>
<dbReference type="Proteomes" id="UP001642900">
    <property type="component" value="Unassembled WGS sequence"/>
</dbReference>
<reference evidence="3 4" key="1">
    <citation type="submission" date="2020-02" db="EMBL/GenBank/DDBJ databases">
        <title>Genome sequence of strain CCNWXJ40-4.</title>
        <authorList>
            <person name="Gao J."/>
            <person name="Sun J."/>
        </authorList>
    </citation>
    <scope>NUCLEOTIDE SEQUENCE [LARGE SCALE GENOMIC DNA]</scope>
    <source>
        <strain evidence="3 4">CCNWXJ 40-4</strain>
    </source>
</reference>
<dbReference type="SUPFAM" id="SSF48452">
    <property type="entry name" value="TPR-like"/>
    <property type="match status" value="2"/>
</dbReference>
<feature type="repeat" description="TPR" evidence="1">
    <location>
        <begin position="536"/>
        <end position="569"/>
    </location>
</feature>
<feature type="domain" description="Bacterial transcriptional activator" evidence="2">
    <location>
        <begin position="123"/>
        <end position="262"/>
    </location>
</feature>
<sequence length="711" mass="78535">MGKESLIREDAPFFRADAVALPLCPRSVLQIGLLGSLTIGDDDGPLDLPGAKDRALLAYLAASPGVPAPRAKLAALLWGDVPERQSRDSLKQAVWHLRKALDGVAALGTDRQSLSLDPASVTVDAVAFCDLLASNLPEDIEQAIALYRGDFLEGLDVRSAAFEDWMLIERQRLRHQATDAMAALLDRQFADGRREQAAVTAQRLMSLEPLHEGACRSLMRIHAERGQRNQALKLFETLRQRLRETLDVRPEPATLALYDSIRGTVVPVAGPAERAPERATKPSIAVLPFANIGHDPEQDYFAAGLTEDVITDLSQISGLAVLASLRAHGAVDLPSAREAARALNARYLLDGSVRKSGDRVRISALLVDAESGAHLWAERYDRDMADIFSVQDEIARSLADVLRVRLQPGDLELMTTRPTASPEAYKFYLLGRSFYLRGLNRSSLRVARDLFARAMEIDPHYARTYSSVAICDYYLSMSDASATPESMFVNSARALELAPDLADAHAAKGLALYGVGRYGEAAVEFDRAMALDPKLFEAHFFQARCCRLRGDHEEAVALFEKAAELRPDDFRSIGLLAEESRVLGRMEAFRSAAARCLRCVEQEVKDHPDNAGAWAFGSNVLAMLGETERGEEWAERAVIIVPDDHLVHYNVSRTHAVLGRHDRALEWLERSLSALPAFRFRLLAWLKADPGFDTLRENPRFCDIVRGAELK</sequence>